<organism evidence="2 3">
    <name type="scientific">Candidatus Curtissbacteria bacterium RIFCSPLOWO2_01_FULL_37_9</name>
    <dbReference type="NCBI Taxonomy" id="1797724"/>
    <lineage>
        <taxon>Bacteria</taxon>
        <taxon>Candidatus Curtissiibacteriota</taxon>
    </lineage>
</organism>
<dbReference type="Pfam" id="PF07314">
    <property type="entry name" value="Lit"/>
    <property type="match status" value="1"/>
</dbReference>
<reference evidence="2 3" key="1">
    <citation type="journal article" date="2016" name="Nat. Commun.">
        <title>Thousands of microbial genomes shed light on interconnected biogeochemical processes in an aquifer system.</title>
        <authorList>
            <person name="Anantharaman K."/>
            <person name="Brown C.T."/>
            <person name="Hug L.A."/>
            <person name="Sharon I."/>
            <person name="Castelle C.J."/>
            <person name="Probst A.J."/>
            <person name="Thomas B.C."/>
            <person name="Singh A."/>
            <person name="Wilkins M.J."/>
            <person name="Karaoz U."/>
            <person name="Brodie E.L."/>
            <person name="Williams K.H."/>
            <person name="Hubbard S.S."/>
            <person name="Banfield J.F."/>
        </authorList>
    </citation>
    <scope>NUCLEOTIDE SEQUENCE [LARGE SCALE GENOMIC DNA]</scope>
</reference>
<keyword evidence="1" id="KW-1133">Transmembrane helix</keyword>
<gene>
    <name evidence="2" type="ORF">A3A48_01395</name>
</gene>
<evidence type="ECO:0000256" key="1">
    <source>
        <dbReference type="SAM" id="Phobius"/>
    </source>
</evidence>
<dbReference type="EMBL" id="MFBN01000057">
    <property type="protein sequence ID" value="OGD93868.1"/>
    <property type="molecule type" value="Genomic_DNA"/>
</dbReference>
<name>A0A1F5GPS9_9BACT</name>
<protein>
    <recommendedName>
        <fullName evidence="4">TIGR01906 family membrane protein</fullName>
    </recommendedName>
</protein>
<evidence type="ECO:0000313" key="3">
    <source>
        <dbReference type="Proteomes" id="UP000178336"/>
    </source>
</evidence>
<sequence>MKIAQYLLIILIPPVLILGNFRYLIFNADFYQKIQQKIGVYRSFDNHEIVDLATENLFGFFKGNNQLDFEFYSRQAQLHLFDVKQILYFTFGFFYILLVAVTTIILVMSVRRSKKNLASAFLISAIVTFLTILVLALGILRSFDAFFLKFHQVAFTNDFWQFGPDDNLIKLFPIEFFVEFANRLAVNIALTSVVVTLVSVAVLKRLSR</sequence>
<keyword evidence="1" id="KW-0812">Transmembrane</keyword>
<evidence type="ECO:0008006" key="4">
    <source>
        <dbReference type="Google" id="ProtNLM"/>
    </source>
</evidence>
<evidence type="ECO:0000313" key="2">
    <source>
        <dbReference type="EMBL" id="OGD93868.1"/>
    </source>
</evidence>
<keyword evidence="1" id="KW-0472">Membrane</keyword>
<feature type="transmembrane region" description="Helical" evidence="1">
    <location>
        <begin position="86"/>
        <end position="108"/>
    </location>
</feature>
<feature type="transmembrane region" description="Helical" evidence="1">
    <location>
        <begin position="120"/>
        <end position="140"/>
    </location>
</feature>
<proteinExistence type="predicted"/>
<dbReference type="InterPro" id="IPR010178">
    <property type="entry name" value="Lit"/>
</dbReference>
<dbReference type="STRING" id="1797724.A3A48_01395"/>
<comment type="caution">
    <text evidence="2">The sequence shown here is derived from an EMBL/GenBank/DDBJ whole genome shotgun (WGS) entry which is preliminary data.</text>
</comment>
<dbReference type="AlphaFoldDB" id="A0A1F5GPS9"/>
<feature type="transmembrane region" description="Helical" evidence="1">
    <location>
        <begin position="184"/>
        <end position="203"/>
    </location>
</feature>
<feature type="transmembrane region" description="Helical" evidence="1">
    <location>
        <begin position="7"/>
        <end position="25"/>
    </location>
</feature>
<accession>A0A1F5GPS9</accession>
<dbReference type="Proteomes" id="UP000178336">
    <property type="component" value="Unassembled WGS sequence"/>
</dbReference>